<feature type="domain" description="NAD-glutamate dehydrogenase ACT3" evidence="5">
    <location>
        <begin position="573"/>
        <end position="642"/>
    </location>
</feature>
<dbReference type="InterPro" id="IPR049064">
    <property type="entry name" value="NAD_Glu_DH_ACT3"/>
</dbReference>
<dbReference type="Pfam" id="PF21078">
    <property type="entry name" value="GDH_HM3"/>
    <property type="match status" value="1"/>
</dbReference>
<dbReference type="PANTHER" id="PTHR43403:SF1">
    <property type="entry name" value="NAD-SPECIFIC GLUTAMATE DEHYDROGENASE"/>
    <property type="match status" value="1"/>
</dbReference>
<protein>
    <submittedName>
        <fullName evidence="6">NAD-glutamate dehydrogenase</fullName>
    </submittedName>
</protein>
<dbReference type="InterPro" id="IPR024727">
    <property type="entry name" value="NAD_Glu_DH_N_ACT1"/>
</dbReference>
<dbReference type="InterPro" id="IPR048381">
    <property type="entry name" value="GDH_C"/>
</dbReference>
<evidence type="ECO:0000313" key="6">
    <source>
        <dbReference type="EMBL" id="MFC7218547.1"/>
    </source>
</evidence>
<dbReference type="Pfam" id="PF21073">
    <property type="entry name" value="GDH_HM1"/>
    <property type="match status" value="1"/>
</dbReference>
<dbReference type="InterPro" id="IPR028971">
    <property type="entry name" value="NAD-GDH_cat"/>
</dbReference>
<dbReference type="RefSeq" id="WP_386413916.1">
    <property type="nucleotide sequence ID" value="NZ_JBHSZO010000012.1"/>
</dbReference>
<evidence type="ECO:0000313" key="7">
    <source>
        <dbReference type="Proteomes" id="UP001596413"/>
    </source>
</evidence>
<reference evidence="7" key="1">
    <citation type="journal article" date="2019" name="Int. J. Syst. Evol. Microbiol.">
        <title>The Global Catalogue of Microorganisms (GCM) 10K type strain sequencing project: providing services to taxonomists for standard genome sequencing and annotation.</title>
        <authorList>
            <consortium name="The Broad Institute Genomics Platform"/>
            <consortium name="The Broad Institute Genome Sequencing Center for Infectious Disease"/>
            <person name="Wu L."/>
            <person name="Ma J."/>
        </authorList>
    </citation>
    <scope>NUCLEOTIDE SEQUENCE [LARGE SCALE GENOMIC DNA]</scope>
    <source>
        <strain evidence="7">CGMCC 1.13681</strain>
    </source>
</reference>
<name>A0ABW2GI66_9ACTN</name>
<dbReference type="InterPro" id="IPR049059">
    <property type="entry name" value="NAD_Glu_DH_HM1"/>
</dbReference>
<comment type="caution">
    <text evidence="6">The sequence shown here is derived from an EMBL/GenBank/DDBJ whole genome shotgun (WGS) entry which is preliminary data.</text>
</comment>
<proteinExistence type="predicted"/>
<dbReference type="PIRSF" id="PIRSF036761">
    <property type="entry name" value="GDH_Mll4104"/>
    <property type="match status" value="1"/>
</dbReference>
<dbReference type="Pfam" id="PF21076">
    <property type="entry name" value="GDH_ACT2"/>
    <property type="match status" value="1"/>
</dbReference>
<evidence type="ECO:0000259" key="5">
    <source>
        <dbReference type="Pfam" id="PF21077"/>
    </source>
</evidence>
<sequence>MQTKLDEAKAELLDRAAEVAEKGEGGLAPDALAAYLQRYYLHAAAEDLVDRDPVDAFGAAVSHYRLAQNRPQGTANIKVHTPTVEENGWTSSHSVVEVVTDDMPFLVDSVTNELTRQGRGIHLVIHPQVIVRRDVTGKLLEVLPKSSGQLPHDALTESWIHVEMDRETDRGDLKQIAADLQSVLSDVRESVEDWQKMRDAALRIADDLADEPLPQDIPEREVEEARELMRWLAGDHFTFLGYREYRLSPEKPGEEPDGELTAVPGTGLGILRSDPRHQESPGGTSESFHRLPAEARAKAREHKLLVLTKANSRATVHRPAYLDYIGVKKFDAAGNVVGERRFLGLFSSAAYTESVRRVPVIRRKVAEVLNRAGFTPNSHDGRDLLQILETYPRDELFQTPAAELMPIATSVLYLQERRRLRLFLRQEDYGRYYSALVYLPRDRYTTAVRLRLINILKEELGGTSVDFTAWNTESVLSRLHFVIRVEPGTALRELTDADVARIETRLAEASRSWTDGFAEALIAECGEERGSELARRYAEAFPEGYKADFTPRTAVADLQRFEQLTSAGGKEPFTLSLYEPVGAAHDQRRLKVYGAGAPFSLTKVLPVLQNLGVEVVEERPYELRCADGTHAWVSDFGLVLPPAPGGGSHELGDDARERFQDTFTAVWNGEAENDGFNALVLRAGLDWREVMVLRAYAKYLRQAGSTFSQSYMEDTLRDNVHTTRLLVSLFQARMSPDHQRAGTELTDGILEELDGALDQVASLDEDRILRAFLTVIKATLRTNYFQQDSAGRPHSYVSFKLDPQAIPDLPAPRPAYEIWVYSPRVEGVHLRFGKVARGGLRWSDRREDFRTEVLGLVKAQEVKNTVIVPVGAKGGFVGKQLPDPAADREAWLAEGIASYKTFISGMLDITDNLVGGQVVHPESVVRHDEDDTYLVVAADKGTATFSDIANEVAQDYGFWLGDAFASGGSAGYDHKGMGITARGAWESVERHFRELGVDTQTEDFTAVGIGDMSGDVFGNGMLLSEHIRLVAAFDHRHIFVDPEPDAAVGYAERRRLFELPRSSWADYDTGLISAGGGVFPRTAKSIPVSARLRAALGIEEPVAKMTPAELMKAILRAPVDLLWNGGIGTYVKSTAETHADVGDKANDAIRVNGADVRAKVIGEGGNLGATQLGRIEFSREGGPEGTGGRMNTDAIDNSAGVDTSDHEVNIKILLNSVVADGDMTVKQRNKLLAEMTDEVAQLVLRTNYAQNTALANAAAQAPELLHAQARLMRRLGREGQLDRALEFLPSDKQIRDRQAAGLGLTQPELAVLLAYVKITAAEELIATGLPDDPYLEGLLFEYFPEDVRERFAEQIKAHPLRREIITTVLVNDTLNFGGTTFLHRLREESGASTEEVVRAHTAARAIFRLGEFWAAVEALDNEVPAEVQTRIRLHSRRLVERGTRWLLNNRPQPLQLTETIEFFSERVGEVWERLPQLLRGADLEWYQKVHDELVAGGVPAELAQRVAGFSSAFPILDVVAVADRMGMDAMEVADVYYDLADRLRISQLMDRVIELPRSDRWQSMARASIREDLYAAHQLLAADVLAVEVEASATPEERFKAWEQKNAAILGRARATLEEIQNSDSFDLANLSVAMRTMRTLLRSNR</sequence>
<dbReference type="InterPro" id="IPR049062">
    <property type="entry name" value="NAD_Glu_DH_ACT2"/>
</dbReference>
<dbReference type="Pfam" id="PF21075">
    <property type="entry name" value="GDH_ACT1"/>
    <property type="match status" value="1"/>
</dbReference>
<dbReference type="InterPro" id="IPR007780">
    <property type="entry name" value="NAD_Glu_DH_bac"/>
</dbReference>
<dbReference type="Pfam" id="PF21074">
    <property type="entry name" value="GDH_C"/>
    <property type="match status" value="1"/>
</dbReference>
<dbReference type="SUPFAM" id="SSF53223">
    <property type="entry name" value="Aminoacid dehydrogenase-like, N-terminal domain"/>
    <property type="match status" value="1"/>
</dbReference>
<gene>
    <name evidence="6" type="ORF">ACFQLX_10265</name>
</gene>
<dbReference type="Pfam" id="PF05088">
    <property type="entry name" value="Bac_GDH_CD"/>
    <property type="match status" value="1"/>
</dbReference>
<dbReference type="InterPro" id="IPR036291">
    <property type="entry name" value="NAD(P)-bd_dom_sf"/>
</dbReference>
<evidence type="ECO:0000259" key="4">
    <source>
        <dbReference type="Pfam" id="PF21076"/>
    </source>
</evidence>
<dbReference type="EMBL" id="JBHSZO010000012">
    <property type="protein sequence ID" value="MFC7218547.1"/>
    <property type="molecule type" value="Genomic_DNA"/>
</dbReference>
<feature type="domain" description="NAD-specific glutamate dehydrogenase C-terminal" evidence="2">
    <location>
        <begin position="1301"/>
        <end position="1639"/>
    </location>
</feature>
<organism evidence="6 7">
    <name type="scientific">Streptomyces polyrhachis</name>
    <dbReference type="NCBI Taxonomy" id="1282885"/>
    <lineage>
        <taxon>Bacteria</taxon>
        <taxon>Bacillati</taxon>
        <taxon>Actinomycetota</taxon>
        <taxon>Actinomycetes</taxon>
        <taxon>Kitasatosporales</taxon>
        <taxon>Streptomycetaceae</taxon>
        <taxon>Streptomyces</taxon>
    </lineage>
</organism>
<keyword evidence="7" id="KW-1185">Reference proteome</keyword>
<dbReference type="InterPro" id="IPR049056">
    <property type="entry name" value="NAD_Glu_DH_HM3"/>
</dbReference>
<evidence type="ECO:0000259" key="3">
    <source>
        <dbReference type="Pfam" id="PF21075"/>
    </source>
</evidence>
<feature type="domain" description="NAD-glutamate dehydrogenase N-terminal ACT1" evidence="3">
    <location>
        <begin position="36"/>
        <end position="180"/>
    </location>
</feature>
<evidence type="ECO:0000259" key="1">
    <source>
        <dbReference type="Pfam" id="PF05088"/>
    </source>
</evidence>
<dbReference type="Pfam" id="PF21079">
    <property type="entry name" value="GDH_HM2"/>
    <property type="match status" value="1"/>
</dbReference>
<dbReference type="InterPro" id="IPR049058">
    <property type="entry name" value="NAD_Glu_DH_HM2"/>
</dbReference>
<feature type="domain" description="NAD-glutamate dehydrogenase catalytic" evidence="1">
    <location>
        <begin position="753"/>
        <end position="1256"/>
    </location>
</feature>
<dbReference type="InterPro" id="IPR046346">
    <property type="entry name" value="Aminoacid_DH-like_N_sf"/>
</dbReference>
<dbReference type="PANTHER" id="PTHR43403">
    <property type="entry name" value="NAD-SPECIFIC GLUTAMATE DEHYDROGENASE"/>
    <property type="match status" value="1"/>
</dbReference>
<dbReference type="Pfam" id="PF21077">
    <property type="entry name" value="GDH_ACT3"/>
    <property type="match status" value="1"/>
</dbReference>
<feature type="domain" description="NAD-glutamate dehydrogenase ACT2" evidence="4">
    <location>
        <begin position="421"/>
        <end position="514"/>
    </location>
</feature>
<evidence type="ECO:0000259" key="2">
    <source>
        <dbReference type="Pfam" id="PF21074"/>
    </source>
</evidence>
<accession>A0ABW2GI66</accession>
<dbReference type="SUPFAM" id="SSF51735">
    <property type="entry name" value="NAD(P)-binding Rossmann-fold domains"/>
    <property type="match status" value="1"/>
</dbReference>
<dbReference type="Proteomes" id="UP001596413">
    <property type="component" value="Unassembled WGS sequence"/>
</dbReference>